<evidence type="ECO:0000256" key="7">
    <source>
        <dbReference type="ARBA" id="ARBA00022833"/>
    </source>
</evidence>
<dbReference type="GO" id="GO:0003677">
    <property type="term" value="F:DNA binding"/>
    <property type="evidence" value="ECO:0007669"/>
    <property type="project" value="UniProtKB-UniRule"/>
</dbReference>
<feature type="binding site" evidence="14">
    <location>
        <position position="93"/>
    </location>
    <ligand>
        <name>ATP</name>
        <dbReference type="ChEBI" id="CHEBI:30616"/>
    </ligand>
</feature>
<comment type="subcellular location">
    <subcellularLocation>
        <location evidence="1 14">Cytoplasm</location>
    </subcellularLocation>
</comment>
<comment type="miscellaneous">
    <text evidence="14">This enzyme is the only unique feature of hyperthermophilic bacteria/archaea known and seems to be essential for adaptation to life at high temperatures. It may play a role in stabilization of DNA at high temperatures.</text>
</comment>
<dbReference type="RefSeq" id="WP_009074903.1">
    <property type="nucleotide sequence ID" value="NZ_JH597770.1"/>
</dbReference>
<dbReference type="PROSITE" id="PS52036">
    <property type="entry name" value="ZF_RG_N"/>
    <property type="match status" value="1"/>
</dbReference>
<evidence type="ECO:0000256" key="14">
    <source>
        <dbReference type="HAMAP-Rule" id="MF_01125"/>
    </source>
</evidence>
<dbReference type="SMART" id="SM00493">
    <property type="entry name" value="TOPRIM"/>
    <property type="match status" value="1"/>
</dbReference>
<evidence type="ECO:0000256" key="15">
    <source>
        <dbReference type="RuleBase" id="RU004026"/>
    </source>
</evidence>
<dbReference type="InterPro" id="IPR040569">
    <property type="entry name" value="Znf_Rg"/>
</dbReference>
<dbReference type="PANTHER" id="PTHR43505:SF1">
    <property type="entry name" value="REVERSE GYRASE"/>
    <property type="match status" value="1"/>
</dbReference>
<dbReference type="InterPro" id="IPR014001">
    <property type="entry name" value="Helicase_ATP-bd"/>
</dbReference>
<dbReference type="PROSITE" id="PS52039">
    <property type="entry name" value="TOPO_IA_2"/>
    <property type="match status" value="1"/>
</dbReference>
<evidence type="ECO:0000256" key="6">
    <source>
        <dbReference type="ARBA" id="ARBA00022771"/>
    </source>
</evidence>
<keyword evidence="8 14" id="KW-0067">ATP-binding</keyword>
<dbReference type="PRINTS" id="PR00417">
    <property type="entry name" value="PRTPISMRASEI"/>
</dbReference>
<dbReference type="EC" id="5.6.2.-" evidence="14"/>
<evidence type="ECO:0000256" key="9">
    <source>
        <dbReference type="ARBA" id="ARBA00023029"/>
    </source>
</evidence>
<dbReference type="CDD" id="cd18798">
    <property type="entry name" value="SF2_C_reverse_gyrase"/>
    <property type="match status" value="1"/>
</dbReference>
<keyword evidence="14" id="KW-0378">Hydrolase</keyword>
<dbReference type="GO" id="GO:0008094">
    <property type="term" value="F:ATP-dependent activity, acting on DNA"/>
    <property type="evidence" value="ECO:0007669"/>
    <property type="project" value="UniProtKB-UniRule"/>
</dbReference>
<keyword evidence="9 14" id="KW-0799">Topoisomerase</keyword>
<keyword evidence="3 14" id="KW-0963">Cytoplasm</keyword>
<evidence type="ECO:0000256" key="4">
    <source>
        <dbReference type="ARBA" id="ARBA00022723"/>
    </source>
</evidence>
<protein>
    <recommendedName>
        <fullName evidence="14 15">Reverse gyrase</fullName>
        <ecNumber evidence="14">5.6.2.-</ecNumber>
    </recommendedName>
</protein>
<dbReference type="Pfam" id="PF00270">
    <property type="entry name" value="DEAD"/>
    <property type="match status" value="1"/>
</dbReference>
<reference evidence="20 21" key="1">
    <citation type="submission" date="2012-01" db="EMBL/GenBank/DDBJ databases">
        <title>Improved High-Quality Draft sequence of Metallosphaera yellowstonensis MK1.</title>
        <authorList>
            <consortium name="US DOE Joint Genome Institute"/>
            <person name="Lucas S."/>
            <person name="Han J."/>
            <person name="Cheng J.-F."/>
            <person name="Goodwin L."/>
            <person name="Pitluck S."/>
            <person name="Peters L."/>
            <person name="Teshima H."/>
            <person name="Detter J.C."/>
            <person name="Han C."/>
            <person name="Tapia R."/>
            <person name="Land M."/>
            <person name="Hauser L."/>
            <person name="Kyrpides N."/>
            <person name="Kozubal M."/>
            <person name="Macur R.E."/>
            <person name="Jay Z."/>
            <person name="Inskeep W."/>
            <person name="Woyke T."/>
        </authorList>
    </citation>
    <scope>NUCLEOTIDE SEQUENCE [LARGE SCALE GENOMIC DNA]</scope>
    <source>
        <strain evidence="20 21">MK1</strain>
    </source>
</reference>
<dbReference type="Pfam" id="PF01751">
    <property type="entry name" value="Toprim"/>
    <property type="match status" value="1"/>
</dbReference>
<evidence type="ECO:0000256" key="13">
    <source>
        <dbReference type="ARBA" id="ARBA00049360"/>
    </source>
</evidence>
<dbReference type="InterPro" id="IPR011545">
    <property type="entry name" value="DEAD/DEAH_box_helicase_dom"/>
</dbReference>
<sequence length="1149" mass="130510">MITSVFHSTCPNCQGPLEDFRALQGLPCTNCLPGEWSAYANLPIEEKSKVIYNLLVNNGKLARYWELYYTLEAHKEMINYFKEVTGKEPWSLQRLWLRRLSEGDNFSLSAPTGMGKTTTLIVHSAYLSKNVLYLVPTKSLQEQICNRLGEITSVSCGSMNPNAVSVLTVSYINRNFQALSDYRPKFIAVDDADSIIKSGKTTDKLVQLMGIPKEVYEDAMRLVRLRRLLVLRENKEELMEKLNDLENKIKSFSGPIAQLVVASASLRPKGIKQKALRHISGFDISTAQTYARNIVDSFTTSSLEDVVERMGPGGLVLVSREYGKTVMRDIKDRLDGMGFKVGLAIAGRKFLKDFSEGKTNILVGSASYYGVAVRGIDEPKALKYVVFYGVPKSRVSAMDAIKNPYTLLRVARLLGFEVPEEEILTLSPGEAQAIKISILQNQKLEGRLGEVQQKVMGLIEEVSEALSRIEDNIVGETFLLTRMGREVYLQYPDVITYLQGSGRSSRLLNGGLTKGLSVVIVDDQILFEIFKKKMNYIIQGFHPEHFESLDLKGLREEIERTREEGGRKIEIRTGLMVVESPTKARTISKLFGLPSRRFVGGIPVYETVIMDGNQVFVMDVVASKGHVTDLTLNERGIYGVEVRDRKIVPHYSPLYRCLNCRSSVSKEVEVCPYCGSTLVTSTLTSINALRKLSLEVDEVFLATDPDVEGEKIAFDIAVGLVPYNPRLWRVKYHEVTRTGILEALRNPASLDLKTVESQIVRRIEDRWIGFELSKLLRIKFGERNHGAGRVQTPVLGWIVRRTQEYKSNMGWVTSIRIGNYFLREFSKDKWIPKEDEAMISKIGEREELLDPPPPFSTDELLVEAYRQFRLPAERVMRIAQDLFESGLITYHRTDSHHISSKGIEIAREYLQSKSLLEDLRPRSWGQEGTHEAIRPTRSFDVEMLKKELGENPSLHTVKFTWAHFALYDLIFRRFIASQMRESVAKFSRYEISLDNKKWDVELLTEMRDGFSKVYSYRVYAVPEGRVKVEVSTYRGSSSRLLTYADVIKQMKERRIGRPSTYAKTLQTLLRHGYVVESKRKAVLIATKKGIEAYNFLSKFPELVSEEVTAELLNRMDMISLGNLEGTEVLLDLLAQVESLEALPEFKQEI</sequence>
<comment type="similarity">
    <text evidence="12 14">In the N-terminal section; belongs to the DEAD box helicase family. DDVD subfamily.</text>
</comment>
<comment type="catalytic activity">
    <reaction evidence="13 14 15">
        <text>ATP + H2O = ADP + phosphate + H(+)</text>
        <dbReference type="Rhea" id="RHEA:13065"/>
        <dbReference type="ChEBI" id="CHEBI:15377"/>
        <dbReference type="ChEBI" id="CHEBI:15378"/>
        <dbReference type="ChEBI" id="CHEBI:30616"/>
        <dbReference type="ChEBI" id="CHEBI:43474"/>
        <dbReference type="ChEBI" id="CHEBI:456216"/>
    </reaction>
</comment>
<dbReference type="CDD" id="cd00186">
    <property type="entry name" value="TOP1Ac"/>
    <property type="match status" value="1"/>
</dbReference>
<dbReference type="InterPro" id="IPR003601">
    <property type="entry name" value="Topo_IA_2"/>
</dbReference>
<feature type="active site" description="O-(5'-phospho-DNA)-tyrosine intermediate" evidence="14">
    <location>
        <position position="890"/>
    </location>
</feature>
<keyword evidence="6 14" id="KW-0863">Zinc-finger</keyword>
<evidence type="ECO:0000256" key="5">
    <source>
        <dbReference type="ARBA" id="ARBA00022741"/>
    </source>
</evidence>
<dbReference type="PANTHER" id="PTHR43505">
    <property type="entry name" value="REVERSE GYRASE"/>
    <property type="match status" value="1"/>
</dbReference>
<comment type="function">
    <text evidence="15">Modifies the topological state of DNA by introducing positive supercoils in an ATP-dependent process, increasing the linking number in steps of +1. Binds to single-stranded DNA, transiently cleaves and then rejoins the ends, introducing a positive supercoil in the process. The scissile phosphodiester is attacked by the catalytic tyrosine of the enzyme, resulting in the formation of a DNA-(5'-phosphotyrosyl)-enzyme intermediate. Involved in rewinding DNA strands in regions of the chromosome that have opened up to allow replication, transcription, DNA repair and/or for DNA protection.</text>
</comment>
<dbReference type="InterPro" id="IPR003602">
    <property type="entry name" value="Topo_IA_DNA-bd_dom"/>
</dbReference>
<evidence type="ECO:0000256" key="10">
    <source>
        <dbReference type="ARBA" id="ARBA00023125"/>
    </source>
</evidence>
<comment type="similarity">
    <text evidence="14">In the C-terminal section; belongs to the type IA topoisomerase family.</text>
</comment>
<dbReference type="InterPro" id="IPR027417">
    <property type="entry name" value="P-loop_NTPase"/>
</dbReference>
<dbReference type="Gene3D" id="3.40.50.300">
    <property type="entry name" value="P-loop containing nucleotide triphosphate hydrolases"/>
    <property type="match status" value="3"/>
</dbReference>
<evidence type="ECO:0000259" key="17">
    <source>
        <dbReference type="PROSITE" id="PS51192"/>
    </source>
</evidence>
<comment type="domain">
    <text evidence="14">Introduction of positive supercoils requires the cooperation of both domains. The helicase-like domain probably does not directly unwind DNA, but more likely acts by driving ATP-dependent conformational changes within the whole enzyme. A beta hairpin in the 'latch' region of the N-terminal domain plays a regulatory role in the enzyme, repressing topoisomerase activity in the absence of ATP and preventing the enzyme from acting as an ATP-independent relaxing enzyme; it also helps to coordinate nucleotide hydrolysis by the ATPase domain with the supercoiling activity of the topoisomerase domain.</text>
</comment>
<dbReference type="HOGENOM" id="CLU_002886_0_0_2"/>
<dbReference type="Gene3D" id="2.60.510.20">
    <property type="match status" value="1"/>
</dbReference>
<dbReference type="eggNOG" id="arCOG01526">
    <property type="taxonomic scope" value="Archaea"/>
</dbReference>
<dbReference type="GO" id="GO:0005737">
    <property type="term" value="C:cytoplasm"/>
    <property type="evidence" value="ECO:0007669"/>
    <property type="project" value="UniProtKB-SubCell"/>
</dbReference>
<evidence type="ECO:0000256" key="3">
    <source>
        <dbReference type="ARBA" id="ARBA00022490"/>
    </source>
</evidence>
<feature type="domain" description="Toprim" evidence="16">
    <location>
        <begin position="573"/>
        <end position="735"/>
    </location>
</feature>
<dbReference type="PROSITE" id="PS51192">
    <property type="entry name" value="HELICASE_ATP_BIND_1"/>
    <property type="match status" value="1"/>
</dbReference>
<dbReference type="InterPro" id="IPR013497">
    <property type="entry name" value="Topo_IA_cen"/>
</dbReference>
<dbReference type="GO" id="GO:0016887">
    <property type="term" value="F:ATP hydrolysis activity"/>
    <property type="evidence" value="ECO:0007669"/>
    <property type="project" value="RHEA"/>
</dbReference>
<keyword evidence="10 14" id="KW-0238">DNA-binding</keyword>
<keyword evidence="11 14" id="KW-0413">Isomerase</keyword>
<comment type="cofactor">
    <cofactor evidence="14">
        <name>Zn(2+)</name>
        <dbReference type="ChEBI" id="CHEBI:29105"/>
    </cofactor>
    <text evidence="14">Binds 1 or 2 zinc ions per subunit.</text>
</comment>
<comment type="function">
    <text evidence="14">Modifies the topological state of DNA by introducing positive supercoils in an ATP-dependent process, increasing the linking number in steps of +1. Binds to single-stranded DNA, transiently cleaves and then rejoins the ends, introducing a positive supercoil in the process. The scissile phosphodiester is attacked by the catalytic tyrosine of the enzyme, resulting in the formation of a DNA-(5'-phosphotyrosyl)-enzyme intermediate. Probably involved in rewinding DNA strands in regions of the chromosome that have opened up to allow replication, transcription, DNA repair and/or for DNA protection.</text>
</comment>
<evidence type="ECO:0000259" key="19">
    <source>
        <dbReference type="PROSITE" id="PS52039"/>
    </source>
</evidence>
<dbReference type="SMART" id="SM00487">
    <property type="entry name" value="DEXDc"/>
    <property type="match status" value="1"/>
</dbReference>
<keyword evidence="21" id="KW-1185">Reference proteome</keyword>
<dbReference type="Proteomes" id="UP000003980">
    <property type="component" value="Unassembled WGS sequence"/>
</dbReference>
<dbReference type="GO" id="GO:0008270">
    <property type="term" value="F:zinc ion binding"/>
    <property type="evidence" value="ECO:0007669"/>
    <property type="project" value="UniProtKB-UniRule"/>
</dbReference>
<evidence type="ECO:0000259" key="16">
    <source>
        <dbReference type="PROSITE" id="PS50880"/>
    </source>
</evidence>
<feature type="domain" description="Helicase ATP-binding" evidence="17">
    <location>
        <begin position="97"/>
        <end position="284"/>
    </location>
</feature>
<dbReference type="NCBIfam" id="TIGR01054">
    <property type="entry name" value="rgy"/>
    <property type="match status" value="1"/>
</dbReference>
<dbReference type="Pfam" id="PF01131">
    <property type="entry name" value="Topoisom_bac"/>
    <property type="match status" value="1"/>
</dbReference>
<feature type="domain" description="Topo IA-type catalytic" evidence="19">
    <location>
        <begin position="751"/>
        <end position="1140"/>
    </location>
</feature>
<evidence type="ECO:0000256" key="2">
    <source>
        <dbReference type="ARBA" id="ARBA00011245"/>
    </source>
</evidence>
<dbReference type="InterPro" id="IPR023405">
    <property type="entry name" value="Topo_IA_core_domain"/>
</dbReference>
<evidence type="ECO:0000256" key="12">
    <source>
        <dbReference type="ARBA" id="ARBA00043976"/>
    </source>
</evidence>
<dbReference type="AlphaFoldDB" id="H2C8I9"/>
<keyword evidence="4 14" id="KW-0479">Metal-binding</keyword>
<feature type="region of interest" description="Topoisomerase I" evidence="14">
    <location>
        <begin position="569"/>
        <end position="1149"/>
    </location>
</feature>
<evidence type="ECO:0000259" key="18">
    <source>
        <dbReference type="PROSITE" id="PS52036"/>
    </source>
</evidence>
<accession>H2C8I9</accession>
<proteinExistence type="inferred from homology"/>
<feature type="domain" description="RG N-terminal-type" evidence="18">
    <location>
        <begin position="1"/>
        <end position="39"/>
    </location>
</feature>
<dbReference type="InterPro" id="IPR013824">
    <property type="entry name" value="Topo_IA_cen_sub1"/>
</dbReference>
<dbReference type="Gene3D" id="1.10.460.10">
    <property type="entry name" value="Topoisomerase I, domain 2"/>
    <property type="match status" value="1"/>
</dbReference>
<keyword evidence="7 14" id="KW-0862">Zinc</keyword>
<dbReference type="GO" id="GO:0005524">
    <property type="term" value="F:ATP binding"/>
    <property type="evidence" value="ECO:0007669"/>
    <property type="project" value="UniProtKB-UniRule"/>
</dbReference>
<gene>
    <name evidence="14" type="primary">rgy</name>
    <name evidence="20" type="ORF">MetMK1DRAFT_00028990</name>
</gene>
<dbReference type="GO" id="GO:0160097">
    <property type="term" value="F:reverse gyrase activity"/>
    <property type="evidence" value="ECO:0007669"/>
    <property type="project" value="UniProtKB-UniRule"/>
</dbReference>
<dbReference type="InterPro" id="IPR005736">
    <property type="entry name" value="Reverse_gyrase"/>
</dbReference>
<dbReference type="PROSITE" id="PS50880">
    <property type="entry name" value="TOPRIM"/>
    <property type="match status" value="1"/>
</dbReference>
<evidence type="ECO:0000256" key="1">
    <source>
        <dbReference type="ARBA" id="ARBA00004496"/>
    </source>
</evidence>
<dbReference type="SUPFAM" id="SSF56712">
    <property type="entry name" value="Prokaryotic type I DNA topoisomerase"/>
    <property type="match status" value="1"/>
</dbReference>
<evidence type="ECO:0000256" key="8">
    <source>
        <dbReference type="ARBA" id="ARBA00022840"/>
    </source>
</evidence>
<dbReference type="Gene3D" id="3.40.50.140">
    <property type="match status" value="1"/>
</dbReference>
<evidence type="ECO:0000313" key="20">
    <source>
        <dbReference type="EMBL" id="EHP68465.1"/>
    </source>
</evidence>
<dbReference type="OrthoDB" id="30963at2157"/>
<dbReference type="GO" id="GO:0006265">
    <property type="term" value="P:DNA topological change"/>
    <property type="evidence" value="ECO:0007669"/>
    <property type="project" value="UniProtKB-UniRule"/>
</dbReference>
<dbReference type="Gene3D" id="1.10.290.10">
    <property type="entry name" value="Topoisomerase I, domain 4"/>
    <property type="match status" value="1"/>
</dbReference>
<dbReference type="InterPro" id="IPR006171">
    <property type="entry name" value="TOPRIM_dom"/>
</dbReference>
<name>H2C8I9_9CREN</name>
<dbReference type="SMART" id="SM00437">
    <property type="entry name" value="TOP1Ac"/>
    <property type="match status" value="1"/>
</dbReference>
<dbReference type="GO" id="GO:0006260">
    <property type="term" value="P:DNA replication"/>
    <property type="evidence" value="ECO:0007669"/>
    <property type="project" value="UniProtKB-UniRule"/>
</dbReference>
<dbReference type="STRING" id="671065.MetMK1DRAFT_00028990"/>
<dbReference type="PROSITE" id="PS52037">
    <property type="entry name" value="ZF_RG_C"/>
    <property type="match status" value="1"/>
</dbReference>
<evidence type="ECO:0000256" key="11">
    <source>
        <dbReference type="ARBA" id="ARBA00023235"/>
    </source>
</evidence>
<dbReference type="Pfam" id="PF17915">
    <property type="entry name" value="zf_Rg"/>
    <property type="match status" value="1"/>
</dbReference>
<dbReference type="SMART" id="SM00436">
    <property type="entry name" value="TOP1Bc"/>
    <property type="match status" value="1"/>
</dbReference>
<dbReference type="HAMAP" id="MF_01125">
    <property type="entry name" value="Reverse_gyrase"/>
    <property type="match status" value="1"/>
</dbReference>
<keyword evidence="5 14" id="KW-0547">Nucleotide-binding</keyword>
<dbReference type="InterPro" id="IPR013826">
    <property type="entry name" value="Topo_IA_cen_sub3"/>
</dbReference>
<dbReference type="EMBL" id="JH597770">
    <property type="protein sequence ID" value="EHP68465.1"/>
    <property type="molecule type" value="Genomic_DNA"/>
</dbReference>
<organism evidence="20 21">
    <name type="scientific">Metallosphaera yellowstonensis MK1</name>
    <dbReference type="NCBI Taxonomy" id="671065"/>
    <lineage>
        <taxon>Archaea</taxon>
        <taxon>Thermoproteota</taxon>
        <taxon>Thermoprotei</taxon>
        <taxon>Sulfolobales</taxon>
        <taxon>Sulfolobaceae</taxon>
        <taxon>Metallosphaera</taxon>
    </lineage>
</organism>
<evidence type="ECO:0000313" key="21">
    <source>
        <dbReference type="Proteomes" id="UP000003980"/>
    </source>
</evidence>
<comment type="subunit">
    <text evidence="2 14">Monomer.</text>
</comment>
<dbReference type="SUPFAM" id="SSF52540">
    <property type="entry name" value="P-loop containing nucleoside triphosphate hydrolases"/>
    <property type="match status" value="2"/>
</dbReference>